<dbReference type="Proteomes" id="UP000034676">
    <property type="component" value="Unassembled WGS sequence"/>
</dbReference>
<name>A0A0G0UWB9_9BACT</name>
<organism evidence="1 2">
    <name type="scientific">Candidatus Woesebacteria bacterium GW2011_GWA1_41_13b</name>
    <dbReference type="NCBI Taxonomy" id="1618555"/>
    <lineage>
        <taxon>Bacteria</taxon>
        <taxon>Candidatus Woeseibacteriota</taxon>
    </lineage>
</organism>
<proteinExistence type="predicted"/>
<dbReference type="GO" id="GO:0006355">
    <property type="term" value="P:regulation of DNA-templated transcription"/>
    <property type="evidence" value="ECO:0007669"/>
    <property type="project" value="InterPro"/>
</dbReference>
<evidence type="ECO:0000313" key="2">
    <source>
        <dbReference type="Proteomes" id="UP000034676"/>
    </source>
</evidence>
<reference evidence="1 2" key="1">
    <citation type="journal article" date="2015" name="Nature">
        <title>rRNA introns, odd ribosomes, and small enigmatic genomes across a large radiation of phyla.</title>
        <authorList>
            <person name="Brown C.T."/>
            <person name="Hug L.A."/>
            <person name="Thomas B.C."/>
            <person name="Sharon I."/>
            <person name="Castelle C.J."/>
            <person name="Singh A."/>
            <person name="Wilkins M.J."/>
            <person name="Williams K.H."/>
            <person name="Banfield J.F."/>
        </authorList>
    </citation>
    <scope>NUCLEOTIDE SEQUENCE [LARGE SCALE GENOMIC DNA]</scope>
</reference>
<evidence type="ECO:0000313" key="1">
    <source>
        <dbReference type="EMBL" id="KKR91806.1"/>
    </source>
</evidence>
<dbReference type="SUPFAM" id="SSF47598">
    <property type="entry name" value="Ribbon-helix-helix"/>
    <property type="match status" value="1"/>
</dbReference>
<dbReference type="AlphaFoldDB" id="A0A0G0UWB9"/>
<comment type="caution">
    <text evidence="1">The sequence shown here is derived from an EMBL/GenBank/DDBJ whole genome shotgun (WGS) entry which is preliminary data.</text>
</comment>
<evidence type="ECO:0008006" key="3">
    <source>
        <dbReference type="Google" id="ProtNLM"/>
    </source>
</evidence>
<dbReference type="EMBL" id="LCAO01000007">
    <property type="protein sequence ID" value="KKR91806.1"/>
    <property type="molecule type" value="Genomic_DNA"/>
</dbReference>
<dbReference type="InterPro" id="IPR022148">
    <property type="entry name" value="CopG_antitoxin"/>
</dbReference>
<accession>A0A0G0UWB9</accession>
<gene>
    <name evidence="1" type="ORF">UU42_C0007G0023</name>
</gene>
<sequence length="106" mass="12620">MQISPKGESFMKKKANKKKFKFPDFDKMTYAQEAKWWDTHPFSEYWDELEDVDIVFELHKPKTETIVVRLQKNLKDRLERLASAKGLNVSTLARMWIAEKLRTNKA</sequence>
<dbReference type="Pfam" id="PF12441">
    <property type="entry name" value="CopG_antitoxin"/>
    <property type="match status" value="1"/>
</dbReference>
<protein>
    <recommendedName>
        <fullName evidence="3">CopG antitoxin of type II toxin-antitoxin system</fullName>
    </recommendedName>
</protein>
<dbReference type="InterPro" id="IPR010985">
    <property type="entry name" value="Ribbon_hlx_hlx"/>
</dbReference>